<feature type="transmembrane region" description="Helical" evidence="6">
    <location>
        <begin position="61"/>
        <end position="81"/>
    </location>
</feature>
<evidence type="ECO:0000256" key="1">
    <source>
        <dbReference type="ARBA" id="ARBA00004141"/>
    </source>
</evidence>
<evidence type="ECO:0000256" key="3">
    <source>
        <dbReference type="ARBA" id="ARBA00022989"/>
    </source>
</evidence>
<evidence type="ECO:0000256" key="6">
    <source>
        <dbReference type="SAM" id="Phobius"/>
    </source>
</evidence>
<dbReference type="EMBL" id="CM000160">
    <property type="protein sequence ID" value="KRK03773.1"/>
    <property type="molecule type" value="Genomic_DNA"/>
</dbReference>
<reference evidence="7 8" key="1">
    <citation type="journal article" date="2007" name="Nature">
        <title>Evolution of genes and genomes on the Drosophila phylogeny.</title>
        <authorList>
            <consortium name="Drosophila 12 Genomes Consortium"/>
            <person name="Clark A.G."/>
            <person name="Eisen M.B."/>
            <person name="Smith D.R."/>
            <person name="Bergman C.M."/>
            <person name="Oliver B."/>
            <person name="Markow T.A."/>
            <person name="Kaufman T.C."/>
            <person name="Kellis M."/>
            <person name="Gelbart W."/>
            <person name="Iyer V.N."/>
            <person name="Pollard D.A."/>
            <person name="Sackton T.B."/>
            <person name="Larracuente A.M."/>
            <person name="Singh N.D."/>
            <person name="Abad J.P."/>
            <person name="Abt D.N."/>
            <person name="Adryan B."/>
            <person name="Aguade M."/>
            <person name="Akashi H."/>
            <person name="Anderson W.W."/>
            <person name="Aquadro C.F."/>
            <person name="Ardell D.H."/>
            <person name="Arguello R."/>
            <person name="Artieri C.G."/>
            <person name="Barbash D.A."/>
            <person name="Barker D."/>
            <person name="Barsanti P."/>
            <person name="Batterham P."/>
            <person name="Batzoglou S."/>
            <person name="Begun D."/>
            <person name="Bhutkar A."/>
            <person name="Blanco E."/>
            <person name="Bosak S.A."/>
            <person name="Bradley R.K."/>
            <person name="Brand A.D."/>
            <person name="Brent M.R."/>
            <person name="Brooks A.N."/>
            <person name="Brown R.H."/>
            <person name="Butlin R.K."/>
            <person name="Caggese C."/>
            <person name="Calvi B.R."/>
            <person name="Bernardo de Carvalho A."/>
            <person name="Caspi A."/>
            <person name="Castrezana S."/>
            <person name="Celniker S.E."/>
            <person name="Chang J.L."/>
            <person name="Chapple C."/>
            <person name="Chatterji S."/>
            <person name="Chinwalla A."/>
            <person name="Civetta A."/>
            <person name="Clifton S.W."/>
            <person name="Comeron J.M."/>
            <person name="Costello J.C."/>
            <person name="Coyne J.A."/>
            <person name="Daub J."/>
            <person name="David R.G."/>
            <person name="Delcher A.L."/>
            <person name="Delehaunty K."/>
            <person name="Do C.B."/>
            <person name="Ebling H."/>
            <person name="Edwards K."/>
            <person name="Eickbush T."/>
            <person name="Evans J.D."/>
            <person name="Filipski A."/>
            <person name="Findeiss S."/>
            <person name="Freyhult E."/>
            <person name="Fulton L."/>
            <person name="Fulton R."/>
            <person name="Garcia A.C."/>
            <person name="Gardiner A."/>
            <person name="Garfield D.A."/>
            <person name="Garvin B.E."/>
            <person name="Gibson G."/>
            <person name="Gilbert D."/>
            <person name="Gnerre S."/>
            <person name="Godfrey J."/>
            <person name="Good R."/>
            <person name="Gotea V."/>
            <person name="Gravely B."/>
            <person name="Greenberg A.J."/>
            <person name="Griffiths-Jones S."/>
            <person name="Gross S."/>
            <person name="Guigo R."/>
            <person name="Gustafson E.A."/>
            <person name="Haerty W."/>
            <person name="Hahn M.W."/>
            <person name="Halligan D.L."/>
            <person name="Halpern A.L."/>
            <person name="Halter G.M."/>
            <person name="Han M.V."/>
            <person name="Heger A."/>
            <person name="Hillier L."/>
            <person name="Hinrichs A.S."/>
            <person name="Holmes I."/>
            <person name="Hoskins R.A."/>
            <person name="Hubisz M.J."/>
            <person name="Hultmark D."/>
            <person name="Huntley M.A."/>
            <person name="Jaffe D.B."/>
            <person name="Jagadeeshan S."/>
            <person name="Jeck W.R."/>
            <person name="Johnson J."/>
            <person name="Jones C.D."/>
            <person name="Jordan W.C."/>
            <person name="Karpen G.H."/>
            <person name="Kataoka E."/>
            <person name="Keightley P.D."/>
            <person name="Kheradpour P."/>
            <person name="Kirkness E.F."/>
            <person name="Koerich L.B."/>
            <person name="Kristiansen K."/>
            <person name="Kudrna D."/>
            <person name="Kulathinal R.J."/>
            <person name="Kumar S."/>
            <person name="Kwok R."/>
            <person name="Lander E."/>
            <person name="Langley C.H."/>
            <person name="Lapoint R."/>
            <person name="Lazzaro B.P."/>
            <person name="Lee S.J."/>
            <person name="Levesque L."/>
            <person name="Li R."/>
            <person name="Lin C.F."/>
            <person name="Lin M.F."/>
            <person name="Lindblad-Toh K."/>
            <person name="Llopart A."/>
            <person name="Long M."/>
            <person name="Low L."/>
            <person name="Lozovsky E."/>
            <person name="Lu J."/>
            <person name="Luo M."/>
            <person name="Machado C.A."/>
            <person name="Makalowski W."/>
            <person name="Marzo M."/>
            <person name="Matsuda M."/>
            <person name="Matzkin L."/>
            <person name="McAllister B."/>
            <person name="McBride C.S."/>
            <person name="McKernan B."/>
            <person name="McKernan K."/>
            <person name="Mendez-Lago M."/>
            <person name="Minx P."/>
            <person name="Mollenhauer M.U."/>
            <person name="Montooth K."/>
            <person name="Mount S.M."/>
            <person name="Mu X."/>
            <person name="Myers E."/>
            <person name="Negre B."/>
            <person name="Newfeld S."/>
            <person name="Nielsen R."/>
            <person name="Noor M.A."/>
            <person name="O'Grady P."/>
            <person name="Pachter L."/>
            <person name="Papaceit M."/>
            <person name="Parisi M.J."/>
            <person name="Parisi M."/>
            <person name="Parts L."/>
            <person name="Pedersen J.S."/>
            <person name="Pesole G."/>
            <person name="Phillippy A.M."/>
            <person name="Ponting C.P."/>
            <person name="Pop M."/>
            <person name="Porcelli D."/>
            <person name="Powell J.R."/>
            <person name="Prohaska S."/>
            <person name="Pruitt K."/>
            <person name="Puig M."/>
            <person name="Quesneville H."/>
            <person name="Ram K.R."/>
            <person name="Rand D."/>
            <person name="Rasmussen M.D."/>
            <person name="Reed L.K."/>
            <person name="Reenan R."/>
            <person name="Reily A."/>
            <person name="Remington K.A."/>
            <person name="Rieger T.T."/>
            <person name="Ritchie M.G."/>
            <person name="Robin C."/>
            <person name="Rogers Y.H."/>
            <person name="Rohde C."/>
            <person name="Rozas J."/>
            <person name="Rubenfield M.J."/>
            <person name="Ruiz A."/>
            <person name="Russo S."/>
            <person name="Salzberg S.L."/>
            <person name="Sanchez-Gracia A."/>
            <person name="Saranga D.J."/>
            <person name="Sato H."/>
            <person name="Schaeffer S.W."/>
            <person name="Schatz M.C."/>
            <person name="Schlenke T."/>
            <person name="Schwartz R."/>
            <person name="Segarra C."/>
            <person name="Singh R.S."/>
            <person name="Sirot L."/>
            <person name="Sirota M."/>
            <person name="Sisneros N.B."/>
            <person name="Smith C.D."/>
            <person name="Smith T.F."/>
            <person name="Spieth J."/>
            <person name="Stage D.E."/>
            <person name="Stark A."/>
            <person name="Stephan W."/>
            <person name="Strausberg R.L."/>
            <person name="Strempel S."/>
            <person name="Sturgill D."/>
            <person name="Sutton G."/>
            <person name="Sutton G.G."/>
            <person name="Tao W."/>
            <person name="Teichmann S."/>
            <person name="Tobari Y.N."/>
            <person name="Tomimura Y."/>
            <person name="Tsolas J.M."/>
            <person name="Valente V.L."/>
            <person name="Venter E."/>
            <person name="Venter J.C."/>
            <person name="Vicario S."/>
            <person name="Vieira F.G."/>
            <person name="Vilella A.J."/>
            <person name="Villasante A."/>
            <person name="Walenz B."/>
            <person name="Wang J."/>
            <person name="Wasserman M."/>
            <person name="Watts T."/>
            <person name="Wilson D."/>
            <person name="Wilson R.K."/>
            <person name="Wing R.A."/>
            <person name="Wolfner M.F."/>
            <person name="Wong A."/>
            <person name="Wong G.K."/>
            <person name="Wu C.I."/>
            <person name="Wu G."/>
            <person name="Yamamoto D."/>
            <person name="Yang H.P."/>
            <person name="Yang S.P."/>
            <person name="Yorke J.A."/>
            <person name="Yoshida K."/>
            <person name="Zdobnov E."/>
            <person name="Zhang P."/>
            <person name="Zhang Y."/>
            <person name="Zimin A.V."/>
            <person name="Baldwin J."/>
            <person name="Abdouelleil A."/>
            <person name="Abdulkadir J."/>
            <person name="Abebe A."/>
            <person name="Abera B."/>
            <person name="Abreu J."/>
            <person name="Acer S.C."/>
            <person name="Aftuck L."/>
            <person name="Alexander A."/>
            <person name="An P."/>
            <person name="Anderson E."/>
            <person name="Anderson S."/>
            <person name="Arachi H."/>
            <person name="Azer M."/>
            <person name="Bachantsang P."/>
            <person name="Barry A."/>
            <person name="Bayul T."/>
            <person name="Berlin A."/>
            <person name="Bessette D."/>
            <person name="Bloom T."/>
            <person name="Blye J."/>
            <person name="Boguslavskiy L."/>
            <person name="Bonnet C."/>
            <person name="Boukhgalter B."/>
            <person name="Bourzgui I."/>
            <person name="Brown A."/>
            <person name="Cahill P."/>
            <person name="Channer S."/>
            <person name="Cheshatsang Y."/>
            <person name="Chuda L."/>
            <person name="Citroen M."/>
            <person name="Collymore A."/>
            <person name="Cooke P."/>
            <person name="Costello M."/>
            <person name="D'Aco K."/>
            <person name="Daza R."/>
            <person name="De Haan G."/>
            <person name="DeGray S."/>
            <person name="DeMaso C."/>
            <person name="Dhargay N."/>
            <person name="Dooley K."/>
            <person name="Dooley E."/>
            <person name="Doricent M."/>
            <person name="Dorje P."/>
            <person name="Dorjee K."/>
            <person name="Dupes A."/>
            <person name="Elong R."/>
            <person name="Falk J."/>
            <person name="Farina A."/>
            <person name="Faro S."/>
            <person name="Ferguson D."/>
            <person name="Fisher S."/>
            <person name="Foley C.D."/>
            <person name="Franke A."/>
            <person name="Friedrich D."/>
            <person name="Gadbois L."/>
            <person name="Gearin G."/>
            <person name="Gearin C.R."/>
            <person name="Giannoukos G."/>
            <person name="Goode T."/>
            <person name="Graham J."/>
            <person name="Grandbois E."/>
            <person name="Grewal S."/>
            <person name="Gyaltsen K."/>
            <person name="Hafez N."/>
            <person name="Hagos B."/>
            <person name="Hall J."/>
            <person name="Henson C."/>
            <person name="Hollinger A."/>
            <person name="Honan T."/>
            <person name="Huard M.D."/>
            <person name="Hughes L."/>
            <person name="Hurhula B."/>
            <person name="Husby M.E."/>
            <person name="Kamat A."/>
            <person name="Kanga B."/>
            <person name="Kashin S."/>
            <person name="Khazanovich D."/>
            <person name="Kisner P."/>
            <person name="Lance K."/>
            <person name="Lara M."/>
            <person name="Lee W."/>
            <person name="Lennon N."/>
            <person name="Letendre F."/>
            <person name="LeVine R."/>
            <person name="Lipovsky A."/>
            <person name="Liu X."/>
            <person name="Liu J."/>
            <person name="Liu S."/>
            <person name="Lokyitsang T."/>
            <person name="Lokyitsang Y."/>
            <person name="Lubonja R."/>
            <person name="Lui A."/>
            <person name="MacDonald P."/>
            <person name="Magnisalis V."/>
            <person name="Maru K."/>
            <person name="Matthews C."/>
            <person name="McCusker W."/>
            <person name="McDonough S."/>
            <person name="Mehta T."/>
            <person name="Meldrim J."/>
            <person name="Meneus L."/>
            <person name="Mihai O."/>
            <person name="Mihalev A."/>
            <person name="Mihova T."/>
            <person name="Mittelman R."/>
            <person name="Mlenga V."/>
            <person name="Montmayeur A."/>
            <person name="Mulrain L."/>
            <person name="Navidi A."/>
            <person name="Naylor J."/>
            <person name="Negash T."/>
            <person name="Nguyen T."/>
            <person name="Nguyen N."/>
            <person name="Nicol R."/>
            <person name="Norbu C."/>
            <person name="Norbu N."/>
            <person name="Novod N."/>
            <person name="O'Neill B."/>
            <person name="Osman S."/>
            <person name="Markiewicz E."/>
            <person name="Oyono O.L."/>
            <person name="Patti C."/>
            <person name="Phunkhang P."/>
            <person name="Pierre F."/>
            <person name="Priest M."/>
            <person name="Raghuraman S."/>
            <person name="Rege F."/>
            <person name="Reyes R."/>
            <person name="Rise C."/>
            <person name="Rogov P."/>
            <person name="Ross K."/>
            <person name="Ryan E."/>
            <person name="Settipalli S."/>
            <person name="Shea T."/>
            <person name="Sherpa N."/>
            <person name="Shi L."/>
            <person name="Shih D."/>
            <person name="Sparrow T."/>
            <person name="Spaulding J."/>
            <person name="Stalker J."/>
            <person name="Stange-Thomann N."/>
            <person name="Stavropoulos S."/>
            <person name="Stone C."/>
            <person name="Strader C."/>
            <person name="Tesfaye S."/>
            <person name="Thomson T."/>
            <person name="Thoulutsang Y."/>
            <person name="Thoulutsang D."/>
            <person name="Topham K."/>
            <person name="Topping I."/>
            <person name="Tsamla T."/>
            <person name="Vassiliev H."/>
            <person name="Vo A."/>
            <person name="Wangchuk T."/>
            <person name="Wangdi T."/>
            <person name="Weiand M."/>
            <person name="Wilkinson J."/>
            <person name="Wilson A."/>
            <person name="Yadav S."/>
            <person name="Young G."/>
            <person name="Yu Q."/>
            <person name="Zembek L."/>
            <person name="Zhong D."/>
            <person name="Zimmer A."/>
            <person name="Zwirko Z."/>
            <person name="Jaffe D.B."/>
            <person name="Alvarez P."/>
            <person name="Brockman W."/>
            <person name="Butler J."/>
            <person name="Chin C."/>
            <person name="Gnerre S."/>
            <person name="Grabherr M."/>
            <person name="Kleber M."/>
            <person name="Mauceli E."/>
            <person name="MacCallum I."/>
        </authorList>
    </citation>
    <scope>NUCLEOTIDE SEQUENCE [LARGE SCALE GENOMIC DNA]</scope>
    <source>
        <strain evidence="8">Tai18E2 / Tucson 14021-0261.01</strain>
    </source>
</reference>
<gene>
    <name evidence="7" type="primary">Dyak\GE24287</name>
    <name evidence="7" type="synonym">Dyak\CG4334</name>
    <name evidence="7" type="synonym">dyak_GLEANR_7997</name>
    <name evidence="7" type="synonym">GE24287</name>
    <name evidence="7" type="ORF">Dyak_GE24287</name>
</gene>
<keyword evidence="8" id="KW-1185">Reference proteome</keyword>
<keyword evidence="4 6" id="KW-0472">Membrane</keyword>
<evidence type="ECO:0000256" key="4">
    <source>
        <dbReference type="ARBA" id="ARBA00023136"/>
    </source>
</evidence>
<feature type="transmembrane region" description="Helical" evidence="6">
    <location>
        <begin position="93"/>
        <end position="115"/>
    </location>
</feature>
<feature type="transmembrane region" description="Helical" evidence="6">
    <location>
        <begin position="273"/>
        <end position="294"/>
    </location>
</feature>
<protein>
    <submittedName>
        <fullName evidence="7">Uncharacterized protein, isoform B</fullName>
    </submittedName>
</protein>
<dbReference type="GO" id="GO:0016323">
    <property type="term" value="C:basolateral plasma membrane"/>
    <property type="evidence" value="ECO:0007669"/>
    <property type="project" value="EnsemblMetazoa"/>
</dbReference>
<keyword evidence="2 6" id="KW-0812">Transmembrane</keyword>
<evidence type="ECO:0000256" key="2">
    <source>
        <dbReference type="ARBA" id="ARBA00022692"/>
    </source>
</evidence>
<proteinExistence type="predicted"/>
<dbReference type="Proteomes" id="UP000002282">
    <property type="component" value="Chromosome 3R"/>
</dbReference>
<dbReference type="OrthoDB" id="448280at2759"/>
<name>A0A0R1E3H4_DROYA</name>
<evidence type="ECO:0000313" key="7">
    <source>
        <dbReference type="EMBL" id="KRK03773.1"/>
    </source>
</evidence>
<dbReference type="InterPro" id="IPR003689">
    <property type="entry name" value="ZIP"/>
</dbReference>
<evidence type="ECO:0000313" key="8">
    <source>
        <dbReference type="Proteomes" id="UP000002282"/>
    </source>
</evidence>
<dbReference type="Pfam" id="PF02535">
    <property type="entry name" value="Zip"/>
    <property type="match status" value="1"/>
</dbReference>
<dbReference type="AlphaFoldDB" id="A0A0R1E3H4"/>
<comment type="subcellular location">
    <subcellularLocation>
        <location evidence="1">Membrane</location>
        <topology evidence="1">Multi-pass membrane protein</topology>
    </subcellularLocation>
</comment>
<feature type="region of interest" description="Disordered" evidence="5">
    <location>
        <begin position="124"/>
        <end position="184"/>
    </location>
</feature>
<dbReference type="PANTHER" id="PTHR11040:SF169">
    <property type="entry name" value="FI24038P1"/>
    <property type="match status" value="1"/>
</dbReference>
<evidence type="ECO:0000256" key="5">
    <source>
        <dbReference type="SAM" id="MobiDB-lite"/>
    </source>
</evidence>
<organism evidence="7 8">
    <name type="scientific">Drosophila yakuba</name>
    <name type="common">Fruit fly</name>
    <dbReference type="NCBI Taxonomy" id="7245"/>
    <lineage>
        <taxon>Eukaryota</taxon>
        <taxon>Metazoa</taxon>
        <taxon>Ecdysozoa</taxon>
        <taxon>Arthropoda</taxon>
        <taxon>Hexapoda</taxon>
        <taxon>Insecta</taxon>
        <taxon>Pterygota</taxon>
        <taxon>Neoptera</taxon>
        <taxon>Endopterygota</taxon>
        <taxon>Diptera</taxon>
        <taxon>Brachycera</taxon>
        <taxon>Muscomorpha</taxon>
        <taxon>Ephydroidea</taxon>
        <taxon>Drosophilidae</taxon>
        <taxon>Drosophila</taxon>
        <taxon>Sophophora</taxon>
    </lineage>
</organism>
<feature type="transmembrane region" description="Helical" evidence="6">
    <location>
        <begin position="306"/>
        <end position="325"/>
    </location>
</feature>
<dbReference type="PANTHER" id="PTHR11040">
    <property type="entry name" value="ZINC/IRON TRANSPORTER"/>
    <property type="match status" value="1"/>
</dbReference>
<feature type="transmembrane region" description="Helical" evidence="6">
    <location>
        <begin position="29"/>
        <end position="49"/>
    </location>
</feature>
<keyword evidence="3 6" id="KW-1133">Transmembrane helix</keyword>
<accession>A0A0R1E3H4</accession>
<feature type="transmembrane region" description="Helical" evidence="6">
    <location>
        <begin position="239"/>
        <end position="261"/>
    </location>
</feature>
<reference evidence="7 8" key="2">
    <citation type="journal article" date="2007" name="PLoS Biol.">
        <title>Principles of genome evolution in the Drosophila melanogaster species group.</title>
        <authorList>
            <person name="Ranz J.M."/>
            <person name="Maurin D."/>
            <person name="Chan Y.S."/>
            <person name="von Grotthuss M."/>
            <person name="Hillier L.W."/>
            <person name="Roote J."/>
            <person name="Ashburner M."/>
            <person name="Bergman C.M."/>
        </authorList>
    </citation>
    <scope>NUCLEOTIDE SEQUENCE [LARGE SCALE GENOMIC DNA]</scope>
    <source>
        <strain evidence="8">Tai18E2 / Tucson 14021-0261.01</strain>
    </source>
</reference>
<sequence>MSLPTDGLPMEVNPSPTLAATSRGDLEKVLAMLVLGLGSLLSGLLPAFISERNRRRFPLTTSLLLCFGAGILLATALVHILPEVREQMNSKFAEVAMCGGFFIIYFIDEFIHFFFGEAIQHTHSPAAETPETEPTRRPTNGNGYGAVDERAPLLSAEPNTSHGHSHHHSHSLHDHDHPASASGCDEASVEDANARICHTSHTEPCAQSMTGTLGLFVALSLHSAIEGLAIGVQNSSTKVLFLLGAVACHKFVMGFCLGLEFRSNPQTSFRAQFVGISVFALGAVIGIGLGMLIVDVPAAWSSKTLPIVQALAGGTLFYVTVCEVIPREKARWHSNSTRRWAGFAQFATVLAGFATMCIINFYLSDEE</sequence>
<feature type="transmembrane region" description="Helical" evidence="6">
    <location>
        <begin position="346"/>
        <end position="363"/>
    </location>
</feature>
<feature type="transmembrane region" description="Helical" evidence="6">
    <location>
        <begin position="213"/>
        <end position="233"/>
    </location>
</feature>
<dbReference type="GO" id="GO:0005385">
    <property type="term" value="F:zinc ion transmembrane transporter activity"/>
    <property type="evidence" value="ECO:0007669"/>
    <property type="project" value="TreeGrafter"/>
</dbReference>